<evidence type="ECO:0000313" key="2">
    <source>
        <dbReference type="EMBL" id="QJA84407.1"/>
    </source>
</evidence>
<dbReference type="EMBL" id="MT142529">
    <property type="protein sequence ID" value="QJA84407.1"/>
    <property type="molecule type" value="Genomic_DNA"/>
</dbReference>
<dbReference type="EMBL" id="MT141574">
    <property type="protein sequence ID" value="QJA67642.1"/>
    <property type="molecule type" value="Genomic_DNA"/>
</dbReference>
<protein>
    <submittedName>
        <fullName evidence="2">Uncharacterized protein</fullName>
    </submittedName>
</protein>
<evidence type="ECO:0000313" key="1">
    <source>
        <dbReference type="EMBL" id="QJA67642.1"/>
    </source>
</evidence>
<reference evidence="2" key="1">
    <citation type="submission" date="2020-03" db="EMBL/GenBank/DDBJ databases">
        <title>The deep terrestrial virosphere.</title>
        <authorList>
            <person name="Holmfeldt K."/>
            <person name="Nilsson E."/>
            <person name="Simone D."/>
            <person name="Lopez-Fernandez M."/>
            <person name="Wu X."/>
            <person name="de Brujin I."/>
            <person name="Lundin D."/>
            <person name="Andersson A."/>
            <person name="Bertilsson S."/>
            <person name="Dopson M."/>
        </authorList>
    </citation>
    <scope>NUCLEOTIDE SEQUENCE</scope>
    <source>
        <strain evidence="2">MM415A00192</strain>
        <strain evidence="1">MM415B00178</strain>
    </source>
</reference>
<dbReference type="AlphaFoldDB" id="A0A6M3KQQ5"/>
<proteinExistence type="predicted"/>
<name>A0A6M3KQQ5_9ZZZZ</name>
<accession>A0A6M3KQQ5</accession>
<organism evidence="2">
    <name type="scientific">viral metagenome</name>
    <dbReference type="NCBI Taxonomy" id="1070528"/>
    <lineage>
        <taxon>unclassified sequences</taxon>
        <taxon>metagenomes</taxon>
        <taxon>organismal metagenomes</taxon>
    </lineage>
</organism>
<sequence>MKDRVVYCSTKRFEGDDAVKTSLTLDMSGVTETDLVEYAIDALIIKWQASIRRKKDVEVPTVATYKVPKPGTRAAAVMSPFEMLVIQFGQERADWMVAKFGSAEDAVEALQKQLDEMEAEG</sequence>
<gene>
    <name evidence="2" type="ORF">MM415A00192_0016</name>
    <name evidence="1" type="ORF">MM415B00178_0024</name>
</gene>